<dbReference type="PANTHER" id="PTHR22811">
    <property type="entry name" value="TRANSMEMBRANE EMP24 DOMAIN-CONTAINING PROTEIN"/>
    <property type="match status" value="1"/>
</dbReference>
<gene>
    <name evidence="12" type="ORF">HU200_052045</name>
</gene>
<evidence type="ECO:0000313" key="13">
    <source>
        <dbReference type="Proteomes" id="UP000636709"/>
    </source>
</evidence>
<evidence type="ECO:0000256" key="8">
    <source>
        <dbReference type="SAM" id="Coils"/>
    </source>
</evidence>
<evidence type="ECO:0000256" key="4">
    <source>
        <dbReference type="ARBA" id="ARBA00022729"/>
    </source>
</evidence>
<comment type="similarity">
    <text evidence="2 7">Belongs to the EMP24/GP25L family.</text>
</comment>
<keyword evidence="8" id="KW-0175">Coiled coil</keyword>
<feature type="domain" description="GOLD" evidence="11">
    <location>
        <begin position="46"/>
        <end position="174"/>
    </location>
</feature>
<reference evidence="12" key="1">
    <citation type="submission" date="2020-07" db="EMBL/GenBank/DDBJ databases">
        <title>Genome sequence and genetic diversity analysis of an under-domesticated orphan crop, white fonio (Digitaria exilis).</title>
        <authorList>
            <person name="Bennetzen J.L."/>
            <person name="Chen S."/>
            <person name="Ma X."/>
            <person name="Wang X."/>
            <person name="Yssel A.E.J."/>
            <person name="Chaluvadi S.R."/>
            <person name="Johnson M."/>
            <person name="Gangashetty P."/>
            <person name="Hamidou F."/>
            <person name="Sanogo M.D."/>
            <person name="Zwaenepoel A."/>
            <person name="Wallace J."/>
            <person name="Van De Peer Y."/>
            <person name="Van Deynze A."/>
        </authorList>
    </citation>
    <scope>NUCLEOTIDE SEQUENCE</scope>
    <source>
        <tissue evidence="12">Leaves</tissue>
    </source>
</reference>
<evidence type="ECO:0000256" key="5">
    <source>
        <dbReference type="ARBA" id="ARBA00022989"/>
    </source>
</evidence>
<evidence type="ECO:0000256" key="6">
    <source>
        <dbReference type="ARBA" id="ARBA00023136"/>
    </source>
</evidence>
<dbReference type="Proteomes" id="UP000636709">
    <property type="component" value="Unassembled WGS sequence"/>
</dbReference>
<evidence type="ECO:0000256" key="3">
    <source>
        <dbReference type="ARBA" id="ARBA00022692"/>
    </source>
</evidence>
<protein>
    <recommendedName>
        <fullName evidence="11">GOLD domain-containing protein</fullName>
    </recommendedName>
</protein>
<evidence type="ECO:0000259" key="11">
    <source>
        <dbReference type="PROSITE" id="PS50866"/>
    </source>
</evidence>
<dbReference type="OrthoDB" id="1929172at2759"/>
<evidence type="ECO:0000256" key="10">
    <source>
        <dbReference type="SAM" id="SignalP"/>
    </source>
</evidence>
<keyword evidence="5 9" id="KW-1133">Transmembrane helix</keyword>
<feature type="transmembrane region" description="Helical" evidence="9">
    <location>
        <begin position="207"/>
        <end position="227"/>
    </location>
</feature>
<dbReference type="PROSITE" id="PS50866">
    <property type="entry name" value="GOLD"/>
    <property type="match status" value="1"/>
</dbReference>
<dbReference type="SMART" id="SM01190">
    <property type="entry name" value="EMP24_GP25L"/>
    <property type="match status" value="1"/>
</dbReference>
<name>A0A835ALX4_9POAL</name>
<comment type="caution">
    <text evidence="12">The sequence shown here is derived from an EMBL/GenBank/DDBJ whole genome shotgun (WGS) entry which is preliminary data.</text>
</comment>
<evidence type="ECO:0000256" key="2">
    <source>
        <dbReference type="ARBA" id="ARBA00007104"/>
    </source>
</evidence>
<dbReference type="InterPro" id="IPR015720">
    <property type="entry name" value="Emp24-like"/>
</dbReference>
<organism evidence="12 13">
    <name type="scientific">Digitaria exilis</name>
    <dbReference type="NCBI Taxonomy" id="1010633"/>
    <lineage>
        <taxon>Eukaryota</taxon>
        <taxon>Viridiplantae</taxon>
        <taxon>Streptophyta</taxon>
        <taxon>Embryophyta</taxon>
        <taxon>Tracheophyta</taxon>
        <taxon>Spermatophyta</taxon>
        <taxon>Magnoliopsida</taxon>
        <taxon>Liliopsida</taxon>
        <taxon>Poales</taxon>
        <taxon>Poaceae</taxon>
        <taxon>PACMAD clade</taxon>
        <taxon>Panicoideae</taxon>
        <taxon>Panicodae</taxon>
        <taxon>Paniceae</taxon>
        <taxon>Anthephorinae</taxon>
        <taxon>Digitaria</taxon>
    </lineage>
</organism>
<evidence type="ECO:0000256" key="7">
    <source>
        <dbReference type="RuleBase" id="RU003827"/>
    </source>
</evidence>
<feature type="chain" id="PRO_5032958909" description="GOLD domain-containing protein" evidence="10">
    <location>
        <begin position="37"/>
        <end position="239"/>
    </location>
</feature>
<dbReference type="InterPro" id="IPR009038">
    <property type="entry name" value="GOLD_dom"/>
</dbReference>
<evidence type="ECO:0000313" key="12">
    <source>
        <dbReference type="EMBL" id="KAF8668844.1"/>
    </source>
</evidence>
<sequence>MAARRLGSPASRRPRLSALLLLVAFAILSSPRPARALRFDLESGHTKCISDEIKVNSMAVGKYHVVGPDPNFPDAQLPESHRISLRVSDQRHALLRVTSPYGNSMHYAENVQSGHFAFTATEAGDYLACFWAPDHKPPVTIGFEFDWRSGVSAKDWPNVAKKGKVDMMELELKKLEETIKNIHEEMFYLREREEEMQDLNRRTNSRMAWLGFLSLGICLSVAGLQLWHLKTFFERKKLL</sequence>
<dbReference type="Pfam" id="PF01105">
    <property type="entry name" value="EMP24_GP25L"/>
    <property type="match status" value="1"/>
</dbReference>
<comment type="subcellular location">
    <subcellularLocation>
        <location evidence="1 7">Membrane</location>
        <topology evidence="1 7">Single-pass type I membrane protein</topology>
    </subcellularLocation>
</comment>
<keyword evidence="13" id="KW-1185">Reference proteome</keyword>
<evidence type="ECO:0000256" key="9">
    <source>
        <dbReference type="SAM" id="Phobius"/>
    </source>
</evidence>
<keyword evidence="6 9" id="KW-0472">Membrane</keyword>
<dbReference type="GO" id="GO:0016020">
    <property type="term" value="C:membrane"/>
    <property type="evidence" value="ECO:0007669"/>
    <property type="project" value="UniProtKB-SubCell"/>
</dbReference>
<evidence type="ECO:0000256" key="1">
    <source>
        <dbReference type="ARBA" id="ARBA00004479"/>
    </source>
</evidence>
<feature type="coiled-coil region" evidence="8">
    <location>
        <begin position="158"/>
        <end position="192"/>
    </location>
</feature>
<feature type="signal peptide" evidence="10">
    <location>
        <begin position="1"/>
        <end position="36"/>
    </location>
</feature>
<accession>A0A835ALX4</accession>
<keyword evidence="3 7" id="KW-0812">Transmembrane</keyword>
<proteinExistence type="inferred from homology"/>
<dbReference type="EMBL" id="JACEFO010002273">
    <property type="protein sequence ID" value="KAF8668844.1"/>
    <property type="molecule type" value="Genomic_DNA"/>
</dbReference>
<dbReference type="AlphaFoldDB" id="A0A835ALX4"/>
<keyword evidence="4 10" id="KW-0732">Signal</keyword>